<proteinExistence type="predicted"/>
<reference evidence="1 2" key="2">
    <citation type="journal article" date="2011" name="Stand. Genomic Sci.">
        <title>Complete genome sequence of Calditerrivibrio nitroreducens type strain (Yu37-1).</title>
        <authorList>
            <person name="Pitluck S."/>
            <person name="Sikorski J."/>
            <person name="Zeytun A."/>
            <person name="Lapidus A."/>
            <person name="Nolan M."/>
            <person name="Lucas S."/>
            <person name="Hammon N."/>
            <person name="Deshpande S."/>
            <person name="Cheng J.F."/>
            <person name="Tapia R."/>
            <person name="Han C."/>
            <person name="Goodwin L."/>
            <person name="Liolios K."/>
            <person name="Pagani I."/>
            <person name="Ivanova N."/>
            <person name="Mavromatis K."/>
            <person name="Pati A."/>
            <person name="Chen A."/>
            <person name="Palaniappan K."/>
            <person name="Hauser L."/>
            <person name="Chang Y.J."/>
            <person name="Jeffries C.D."/>
            <person name="Detter J.C."/>
            <person name="Brambilla E."/>
            <person name="Djao O.D."/>
            <person name="Rohde M."/>
            <person name="Spring S."/>
            <person name="Goker M."/>
            <person name="Woyke T."/>
            <person name="Bristow J."/>
            <person name="Eisen J.A."/>
            <person name="Markowitz V."/>
            <person name="Hugenholtz P."/>
            <person name="Kyrpides N.C."/>
            <person name="Klenk H.P."/>
            <person name="Land M."/>
        </authorList>
    </citation>
    <scope>NUCLEOTIDE SEQUENCE [LARGE SCALE GENOMIC DNA]</scope>
    <source>
        <strain evidence="2">DSM 19672 / NBRC 101217 / Yu37-1</strain>
    </source>
</reference>
<dbReference type="Proteomes" id="UP000007039">
    <property type="component" value="Chromosome"/>
</dbReference>
<dbReference type="OrthoDB" id="9780715at2"/>
<protein>
    <submittedName>
        <fullName evidence="1">Uncharacterized protein</fullName>
    </submittedName>
</protein>
<organism evidence="1 2">
    <name type="scientific">Calditerrivibrio nitroreducens (strain DSM 19672 / NBRC 101217 / Yu37-1)</name>
    <dbReference type="NCBI Taxonomy" id="768670"/>
    <lineage>
        <taxon>Bacteria</taxon>
        <taxon>Pseudomonadati</taxon>
        <taxon>Deferribacterota</taxon>
        <taxon>Deferribacteres</taxon>
        <taxon>Deferribacterales</taxon>
        <taxon>Calditerrivibrionaceae</taxon>
    </lineage>
</organism>
<dbReference type="AlphaFoldDB" id="E4TH28"/>
<sequence>MDYSIAIGLQLFDNFSRQLFTAKENFSKFSQDVEKTQKGLAKFGETMKKAFDVKAIREASEKVEDFSVKIAQATALPLAGMSKALKNFSEMENSRVEMEVAFMTKSGLPEEMEKINKTVEVFS</sequence>
<dbReference type="KEGG" id="cni:Calni_1924"/>
<accession>E4TH28</accession>
<dbReference type="EMBL" id="CP002347">
    <property type="protein sequence ID" value="ADR19826.1"/>
    <property type="molecule type" value="Genomic_DNA"/>
</dbReference>
<reference key="1">
    <citation type="submission" date="2010-11" db="EMBL/GenBank/DDBJ databases">
        <title>The complete genome of chromosome of Calditerrivibrio nitroreducens DSM 19672.</title>
        <authorList>
            <consortium name="US DOE Joint Genome Institute (JGI-PGF)"/>
            <person name="Lucas S."/>
            <person name="Copeland A."/>
            <person name="Lapidus A."/>
            <person name="Bruce D."/>
            <person name="Goodwin L."/>
            <person name="Pitluck S."/>
            <person name="Kyrpides N."/>
            <person name="Mavromatis K."/>
            <person name="Ivanova N."/>
            <person name="Mikhailova N."/>
            <person name="Zeytun A."/>
            <person name="Brettin T."/>
            <person name="Detter J.C."/>
            <person name="Tapia R."/>
            <person name="Han C."/>
            <person name="Land M."/>
            <person name="Hauser L."/>
            <person name="Markowitz V."/>
            <person name="Cheng J.-F."/>
            <person name="Hugenholtz P."/>
            <person name="Woyke T."/>
            <person name="Wu D."/>
            <person name="Spring S."/>
            <person name="Schroeder M."/>
            <person name="Brambilla E."/>
            <person name="Klenk H.-P."/>
            <person name="Eisen J.A."/>
        </authorList>
    </citation>
    <scope>NUCLEOTIDE SEQUENCE [LARGE SCALE GENOMIC DNA]</scope>
    <source>
        <strain>DSM 19672</strain>
    </source>
</reference>
<dbReference type="STRING" id="768670.Calni_1924"/>
<dbReference type="RefSeq" id="WP_013452034.1">
    <property type="nucleotide sequence ID" value="NC_014758.1"/>
</dbReference>
<keyword evidence="2" id="KW-1185">Reference proteome</keyword>
<gene>
    <name evidence="1" type="ordered locus">Calni_1924</name>
</gene>
<evidence type="ECO:0000313" key="1">
    <source>
        <dbReference type="EMBL" id="ADR19826.1"/>
    </source>
</evidence>
<name>E4TH28_CALNY</name>
<evidence type="ECO:0000313" key="2">
    <source>
        <dbReference type="Proteomes" id="UP000007039"/>
    </source>
</evidence>
<dbReference type="HOGENOM" id="CLU_2011044_0_0_0"/>